<proteinExistence type="predicted"/>
<protein>
    <submittedName>
        <fullName evidence="2">Uncharacterized protein</fullName>
    </submittedName>
</protein>
<name>A0ABQ7MFR8_BRACM</name>
<evidence type="ECO:0000313" key="3">
    <source>
        <dbReference type="Proteomes" id="UP000823674"/>
    </source>
</evidence>
<dbReference type="EMBL" id="JADBGQ010000005">
    <property type="protein sequence ID" value="KAG5397265.1"/>
    <property type="molecule type" value="Genomic_DNA"/>
</dbReference>
<keyword evidence="3" id="KW-1185">Reference proteome</keyword>
<organism evidence="2 3">
    <name type="scientific">Brassica rapa subsp. trilocularis</name>
    <dbReference type="NCBI Taxonomy" id="1813537"/>
    <lineage>
        <taxon>Eukaryota</taxon>
        <taxon>Viridiplantae</taxon>
        <taxon>Streptophyta</taxon>
        <taxon>Embryophyta</taxon>
        <taxon>Tracheophyta</taxon>
        <taxon>Spermatophyta</taxon>
        <taxon>Magnoliopsida</taxon>
        <taxon>eudicotyledons</taxon>
        <taxon>Gunneridae</taxon>
        <taxon>Pentapetalae</taxon>
        <taxon>rosids</taxon>
        <taxon>malvids</taxon>
        <taxon>Brassicales</taxon>
        <taxon>Brassicaceae</taxon>
        <taxon>Brassiceae</taxon>
        <taxon>Brassica</taxon>
    </lineage>
</organism>
<accession>A0ABQ7MFR8</accession>
<gene>
    <name evidence="2" type="primary">A05g504070.1_BraROA</name>
    <name evidence="2" type="ORF">IGI04_019079</name>
</gene>
<dbReference type="Proteomes" id="UP000823674">
    <property type="component" value="Chromosome A05"/>
</dbReference>
<feature type="compositionally biased region" description="Low complexity" evidence="1">
    <location>
        <begin position="12"/>
        <end position="25"/>
    </location>
</feature>
<reference evidence="2 3" key="1">
    <citation type="submission" date="2021-03" db="EMBL/GenBank/DDBJ databases">
        <authorList>
            <person name="King G.J."/>
            <person name="Bancroft I."/>
            <person name="Baten A."/>
            <person name="Bloomfield J."/>
            <person name="Borpatragohain P."/>
            <person name="He Z."/>
            <person name="Irish N."/>
            <person name="Irwin J."/>
            <person name="Liu K."/>
            <person name="Mauleon R.P."/>
            <person name="Moore J."/>
            <person name="Morris R."/>
            <person name="Ostergaard L."/>
            <person name="Wang B."/>
            <person name="Wells R."/>
        </authorList>
    </citation>
    <scope>NUCLEOTIDE SEQUENCE [LARGE SCALE GENOMIC DNA]</scope>
    <source>
        <strain evidence="2">R-o-18</strain>
        <tissue evidence="2">Leaf</tissue>
    </source>
</reference>
<comment type="caution">
    <text evidence="2">The sequence shown here is derived from an EMBL/GenBank/DDBJ whole genome shotgun (WGS) entry which is preliminary data.</text>
</comment>
<evidence type="ECO:0000256" key="1">
    <source>
        <dbReference type="SAM" id="MobiDB-lite"/>
    </source>
</evidence>
<evidence type="ECO:0000313" key="2">
    <source>
        <dbReference type="EMBL" id="KAG5397265.1"/>
    </source>
</evidence>
<sequence>MLEGAVAQAKTSNSPPSSSPPLFSLLSSSADRISGATVGIMCHTGHRSRSKVIKAVTIQHRSSFSPTRNS</sequence>
<feature type="region of interest" description="Disordered" evidence="1">
    <location>
        <begin position="1"/>
        <end position="25"/>
    </location>
</feature>